<dbReference type="EMBL" id="RCWN01000001">
    <property type="protein sequence ID" value="RLQ88617.1"/>
    <property type="molecule type" value="Genomic_DNA"/>
</dbReference>
<evidence type="ECO:0008006" key="5">
    <source>
        <dbReference type="Google" id="ProtNLM"/>
    </source>
</evidence>
<evidence type="ECO:0000256" key="2">
    <source>
        <dbReference type="SAM" id="SignalP"/>
    </source>
</evidence>
<evidence type="ECO:0000256" key="1">
    <source>
        <dbReference type="SAM" id="MobiDB-lite"/>
    </source>
</evidence>
<evidence type="ECO:0000313" key="4">
    <source>
        <dbReference type="Proteomes" id="UP000281094"/>
    </source>
</evidence>
<feature type="signal peptide" evidence="2">
    <location>
        <begin position="1"/>
        <end position="21"/>
    </location>
</feature>
<feature type="compositionally biased region" description="Basic and acidic residues" evidence="1">
    <location>
        <begin position="79"/>
        <end position="89"/>
    </location>
</feature>
<dbReference type="Proteomes" id="UP000281094">
    <property type="component" value="Unassembled WGS sequence"/>
</dbReference>
<organism evidence="3 4">
    <name type="scientific">Notoacmeibacter ruber</name>
    <dbReference type="NCBI Taxonomy" id="2670375"/>
    <lineage>
        <taxon>Bacteria</taxon>
        <taxon>Pseudomonadati</taxon>
        <taxon>Pseudomonadota</taxon>
        <taxon>Alphaproteobacteria</taxon>
        <taxon>Hyphomicrobiales</taxon>
        <taxon>Notoacmeibacteraceae</taxon>
        <taxon>Notoacmeibacter</taxon>
    </lineage>
</organism>
<dbReference type="PROSITE" id="PS51257">
    <property type="entry name" value="PROKAR_LIPOPROTEIN"/>
    <property type="match status" value="1"/>
</dbReference>
<protein>
    <recommendedName>
        <fullName evidence="5">Argininosuccinate lyase</fullName>
    </recommendedName>
</protein>
<comment type="caution">
    <text evidence="3">The sequence shown here is derived from an EMBL/GenBank/DDBJ whole genome shotgun (WGS) entry which is preliminary data.</text>
</comment>
<dbReference type="RefSeq" id="WP_121645583.1">
    <property type="nucleotide sequence ID" value="NZ_RCWN01000001.1"/>
</dbReference>
<name>A0A3L7JCZ4_9HYPH</name>
<keyword evidence="4" id="KW-1185">Reference proteome</keyword>
<reference evidence="3 4" key="1">
    <citation type="submission" date="2018-10" db="EMBL/GenBank/DDBJ databases">
        <title>Notoacmeibacter sp. M2BS9Y-3-1, whole genome shotgun sequence.</title>
        <authorList>
            <person name="Tuo L."/>
        </authorList>
    </citation>
    <scope>NUCLEOTIDE SEQUENCE [LARGE SCALE GENOMIC DNA]</scope>
    <source>
        <strain evidence="3 4">M2BS9Y-3-1</strain>
    </source>
</reference>
<proteinExistence type="predicted"/>
<evidence type="ECO:0000313" key="3">
    <source>
        <dbReference type="EMBL" id="RLQ88617.1"/>
    </source>
</evidence>
<gene>
    <name evidence="3" type="ORF">D8780_10745</name>
</gene>
<keyword evidence="2" id="KW-0732">Signal</keyword>
<feature type="region of interest" description="Disordered" evidence="1">
    <location>
        <begin position="65"/>
        <end position="99"/>
    </location>
</feature>
<accession>A0A3L7JCZ4</accession>
<dbReference type="AlphaFoldDB" id="A0A3L7JCZ4"/>
<feature type="chain" id="PRO_5018119363" description="Argininosuccinate lyase" evidence="2">
    <location>
        <begin position="22"/>
        <end position="99"/>
    </location>
</feature>
<sequence>MMRLPSLTLLTLIAGALAVSACGRRADLEKPTASAPAVEEDQRIAGPLAVPLGREDATAARTAAAQLEDGTLETQESLDTSRDDSEKPSRPFFLDRLVE</sequence>